<dbReference type="Pfam" id="PF00892">
    <property type="entry name" value="EamA"/>
    <property type="match status" value="2"/>
</dbReference>
<protein>
    <submittedName>
        <fullName evidence="9">DMT family transporter</fullName>
    </submittedName>
</protein>
<comment type="subcellular location">
    <subcellularLocation>
        <location evidence="1">Membrane</location>
        <topology evidence="1">Multi-pass membrane protein</topology>
    </subcellularLocation>
</comment>
<evidence type="ECO:0000256" key="3">
    <source>
        <dbReference type="ARBA" id="ARBA00022692"/>
    </source>
</evidence>
<feature type="transmembrane region" description="Helical" evidence="6">
    <location>
        <begin position="65"/>
        <end position="84"/>
    </location>
</feature>
<feature type="transmembrane region" description="Helical" evidence="6">
    <location>
        <begin position="178"/>
        <end position="197"/>
    </location>
</feature>
<dbReference type="EMBL" id="VOLR01000005">
    <property type="protein sequence ID" value="TWX61942.1"/>
    <property type="molecule type" value="Genomic_DNA"/>
</dbReference>
<evidence type="ECO:0000256" key="2">
    <source>
        <dbReference type="ARBA" id="ARBA00007362"/>
    </source>
</evidence>
<feature type="domain" description="EamA" evidence="7">
    <location>
        <begin position="147"/>
        <end position="281"/>
    </location>
</feature>
<evidence type="ECO:0000256" key="1">
    <source>
        <dbReference type="ARBA" id="ARBA00004141"/>
    </source>
</evidence>
<feature type="domain" description="EamA" evidence="7">
    <location>
        <begin position="6"/>
        <end position="134"/>
    </location>
</feature>
<evidence type="ECO:0000256" key="4">
    <source>
        <dbReference type="ARBA" id="ARBA00022989"/>
    </source>
</evidence>
<feature type="transmembrane region" description="Helical" evidence="6">
    <location>
        <begin position="240"/>
        <end position="259"/>
    </location>
</feature>
<evidence type="ECO:0000313" key="11">
    <source>
        <dbReference type="Proteomes" id="UP000321917"/>
    </source>
</evidence>
<dbReference type="InterPro" id="IPR037185">
    <property type="entry name" value="EmrE-like"/>
</dbReference>
<accession>A0A5C6QQU6</accession>
<keyword evidence="3 6" id="KW-0812">Transmembrane</keyword>
<dbReference type="Proteomes" id="UP000321525">
    <property type="component" value="Unassembled WGS sequence"/>
</dbReference>
<sequence length="298" mass="32250">MSVPIAYFAVILIWSTTPLAIVWSSETIHPTLAVLLRMLIAVVPGWLILKAFRIELPWHKKALKLYSFSAIGIFGGMLFAYLAAGYISSGLMSLMFGLAPILSGVLSKRILAESAFSPARKIALAVAICGLAMVCFDKISLKDDAYIGIVAVLIAVSFFSFSGVLVKSVDVAINPMATTVGSLLFSIPLFTLVWFIFDGNIPYELWSNKSILSVVYLGVIGSLVGFIAYFYVLQRLKASTVALITMITPVIAISLGLVLNNETVNTNLIVGGLAIIAGLAIYQWGDLVIKYNHNKYAQ</sequence>
<dbReference type="GO" id="GO:0016020">
    <property type="term" value="C:membrane"/>
    <property type="evidence" value="ECO:0007669"/>
    <property type="project" value="UniProtKB-SubCell"/>
</dbReference>
<dbReference type="OrthoDB" id="9776210at2"/>
<dbReference type="InterPro" id="IPR050638">
    <property type="entry name" value="AA-Vitamin_Transporters"/>
</dbReference>
<evidence type="ECO:0000256" key="6">
    <source>
        <dbReference type="SAM" id="Phobius"/>
    </source>
</evidence>
<keyword evidence="10" id="KW-1185">Reference proteome</keyword>
<evidence type="ECO:0000313" key="9">
    <source>
        <dbReference type="EMBL" id="TWX71274.1"/>
    </source>
</evidence>
<gene>
    <name evidence="8" type="ORF">ESZ26_04850</name>
    <name evidence="9" type="ORF">ESZ27_02430</name>
</gene>
<feature type="transmembrane region" description="Helical" evidence="6">
    <location>
        <begin position="145"/>
        <end position="166"/>
    </location>
</feature>
<feature type="transmembrane region" description="Helical" evidence="6">
    <location>
        <begin position="34"/>
        <end position="53"/>
    </location>
</feature>
<comment type="similarity">
    <text evidence="2">Belongs to the EamA transporter family.</text>
</comment>
<evidence type="ECO:0000313" key="10">
    <source>
        <dbReference type="Proteomes" id="UP000321525"/>
    </source>
</evidence>
<dbReference type="RefSeq" id="WP_146798524.1">
    <property type="nucleotide sequence ID" value="NZ_VOLP01000006.1"/>
</dbReference>
<name>A0A5C6QQU6_9GAMM</name>
<evidence type="ECO:0000259" key="7">
    <source>
        <dbReference type="Pfam" id="PF00892"/>
    </source>
</evidence>
<feature type="transmembrane region" description="Helical" evidence="6">
    <location>
        <begin position="209"/>
        <end position="233"/>
    </location>
</feature>
<dbReference type="InterPro" id="IPR000620">
    <property type="entry name" value="EamA_dom"/>
</dbReference>
<proteinExistence type="inferred from homology"/>
<keyword evidence="5 6" id="KW-0472">Membrane</keyword>
<keyword evidence="4 6" id="KW-1133">Transmembrane helix</keyword>
<dbReference type="EMBL" id="VOLQ01000003">
    <property type="protein sequence ID" value="TWX71274.1"/>
    <property type="molecule type" value="Genomic_DNA"/>
</dbReference>
<dbReference type="Proteomes" id="UP000321917">
    <property type="component" value="Unassembled WGS sequence"/>
</dbReference>
<evidence type="ECO:0000256" key="5">
    <source>
        <dbReference type="ARBA" id="ARBA00023136"/>
    </source>
</evidence>
<reference evidence="9 11" key="1">
    <citation type="submission" date="2019-07" db="EMBL/GenBank/DDBJ databases">
        <title>Genomes of sea-ice associated Colwellia species.</title>
        <authorList>
            <person name="Bowman J.P."/>
        </authorList>
    </citation>
    <scope>NUCLEOTIDE SEQUENCE [LARGE SCALE GENOMIC DNA]</scope>
    <source>
        <strain evidence="8 10">ACAM 607</strain>
        <strain evidence="9 11">IC036</strain>
    </source>
</reference>
<organism evidence="9 11">
    <name type="scientific">Colwellia hornerae</name>
    <dbReference type="NCBI Taxonomy" id="89402"/>
    <lineage>
        <taxon>Bacteria</taxon>
        <taxon>Pseudomonadati</taxon>
        <taxon>Pseudomonadota</taxon>
        <taxon>Gammaproteobacteria</taxon>
        <taxon>Alteromonadales</taxon>
        <taxon>Colwelliaceae</taxon>
        <taxon>Colwellia</taxon>
    </lineage>
</organism>
<dbReference type="PANTHER" id="PTHR32322:SF2">
    <property type="entry name" value="EAMA DOMAIN-CONTAINING PROTEIN"/>
    <property type="match status" value="1"/>
</dbReference>
<dbReference type="SUPFAM" id="SSF103481">
    <property type="entry name" value="Multidrug resistance efflux transporter EmrE"/>
    <property type="match status" value="2"/>
</dbReference>
<dbReference type="AlphaFoldDB" id="A0A5C6QQU6"/>
<dbReference type="PANTHER" id="PTHR32322">
    <property type="entry name" value="INNER MEMBRANE TRANSPORTER"/>
    <property type="match status" value="1"/>
</dbReference>
<comment type="caution">
    <text evidence="9">The sequence shown here is derived from an EMBL/GenBank/DDBJ whole genome shotgun (WGS) entry which is preliminary data.</text>
</comment>
<evidence type="ECO:0000313" key="8">
    <source>
        <dbReference type="EMBL" id="TWX61942.1"/>
    </source>
</evidence>
<feature type="transmembrane region" description="Helical" evidence="6">
    <location>
        <begin position="265"/>
        <end position="285"/>
    </location>
</feature>